<dbReference type="GeneTree" id="ENSGT00390000016655"/>
<accession>Q6TXH5</accession>
<dbReference type="eggNOG" id="KOG3768">
    <property type="taxonomic scope" value="Eukaryota"/>
</dbReference>
<dbReference type="UCSC" id="RGD:1309480">
    <property type="organism name" value="rat"/>
</dbReference>
<dbReference type="PANTHER" id="PTHR12957:SF23">
    <property type="entry name" value="INTEGRATOR COMPLEX SUBUNIT 6"/>
    <property type="match status" value="1"/>
</dbReference>
<dbReference type="AlphaFoldDB" id="Q6TXH5"/>
<protein>
    <submittedName>
        <fullName evidence="3">Integrator complex subunit 6</fullName>
    </submittedName>
    <submittedName>
        <fullName evidence="2">LRRGT00024</fullName>
    </submittedName>
</protein>
<dbReference type="InterPro" id="IPR051113">
    <property type="entry name" value="Integrator_subunit6"/>
</dbReference>
<dbReference type="Proteomes" id="UP000002494">
    <property type="component" value="Chromosome 15"/>
</dbReference>
<dbReference type="CDD" id="cd00198">
    <property type="entry name" value="vWFA"/>
    <property type="match status" value="1"/>
</dbReference>
<evidence type="ECO:0007829" key="6">
    <source>
        <dbReference type="PeptideAtlas" id="Q6TXH5"/>
    </source>
</evidence>
<dbReference type="PaxDb" id="10116-ENSRNOP00000034419"/>
<dbReference type="EMBL" id="AY383679">
    <property type="protein sequence ID" value="AAQ96237.1"/>
    <property type="molecule type" value="mRNA"/>
</dbReference>
<reference evidence="2" key="1">
    <citation type="submission" date="2003-09" db="EMBL/GenBank/DDBJ databases">
        <title>Liver regeneration after PH.</title>
        <authorList>
            <person name="Xu C.S."/>
            <person name="Chang C.F."/>
            <person name="Han H.P."/>
            <person name="Wang G.P."/>
            <person name="Chai L.Q."/>
            <person name="Yuan J.Y."/>
            <person name="Yang K.J."/>
            <person name="Zhao L.F."/>
            <person name="Ma H."/>
            <person name="Wang L."/>
            <person name="Wang S.F."/>
            <person name="Xing X.K."/>
            <person name="Shen G.M."/>
            <person name="Shi J.B."/>
            <person name="Rahman S."/>
            <person name="Wang Q.N."/>
            <person name="Zhang J.B."/>
        </authorList>
    </citation>
    <scope>NUCLEOTIDE SEQUENCE</scope>
    <source>
        <strain evidence="2">Sprague-Dawley</strain>
    </source>
</reference>
<organism evidence="2">
    <name type="scientific">Rattus norvegicus</name>
    <name type="common">Rat</name>
    <dbReference type="NCBI Taxonomy" id="10116"/>
    <lineage>
        <taxon>Eukaryota</taxon>
        <taxon>Metazoa</taxon>
        <taxon>Chordata</taxon>
        <taxon>Craniata</taxon>
        <taxon>Vertebrata</taxon>
        <taxon>Euteleostomi</taxon>
        <taxon>Mammalia</taxon>
        <taxon>Eutheria</taxon>
        <taxon>Euarchontoglires</taxon>
        <taxon>Glires</taxon>
        <taxon>Rodentia</taxon>
        <taxon>Myomorpha</taxon>
        <taxon>Muroidea</taxon>
        <taxon>Muridae</taxon>
        <taxon>Murinae</taxon>
        <taxon>Rattus</taxon>
    </lineage>
</organism>
<feature type="domain" description="VWFA" evidence="1">
    <location>
        <begin position="152"/>
        <end position="301"/>
    </location>
</feature>
<dbReference type="IntAct" id="Q6TXH5">
    <property type="interactions" value="1"/>
</dbReference>
<dbReference type="InterPro" id="IPR036465">
    <property type="entry name" value="vWFA_dom_sf"/>
</dbReference>
<evidence type="ECO:0000259" key="1">
    <source>
        <dbReference type="PROSITE" id="PS50234"/>
    </source>
</evidence>
<proteinExistence type="evidence at protein level"/>
<keyword evidence="6" id="KW-1267">Proteomics identification</keyword>
<dbReference type="Bgee" id="ENSRNOG00000009873">
    <property type="expression patterns" value="Expressed in testis and 20 other cell types or tissues"/>
</dbReference>
<keyword evidence="4" id="KW-1185">Reference proteome</keyword>
<dbReference type="InterPro" id="IPR002035">
    <property type="entry name" value="VWF_A"/>
</dbReference>
<dbReference type="Gene3D" id="3.40.50.410">
    <property type="entry name" value="von Willebrand factor, type A domain"/>
    <property type="match status" value="1"/>
</dbReference>
<dbReference type="AGR" id="RGD:1309480"/>
<dbReference type="Pfam" id="PF13519">
    <property type="entry name" value="VWA_2"/>
    <property type="match status" value="1"/>
</dbReference>
<dbReference type="RGD" id="1309480">
    <property type="gene designation" value="Ints6"/>
</dbReference>
<dbReference type="SMR" id="Q6TXH5"/>
<reference evidence="4" key="4">
    <citation type="submission" date="2024-01" db="EMBL/GenBank/DDBJ databases">
        <title>GRCr8: a new rat reference genome assembly contstructed from accurate long reads and long range scaffolding.</title>
        <authorList>
            <person name="Doris P.A."/>
            <person name="Kalbfleisch T."/>
            <person name="Li K."/>
            <person name="Howe K."/>
            <person name="Wood J."/>
        </authorList>
    </citation>
    <scope>NUCLEOTIDE SEQUENCE [LARGE SCALE GENOMIC DNA]</scope>
    <source>
        <strain evidence="4">Brown Norway</strain>
    </source>
</reference>
<dbReference type="PANTHER" id="PTHR12957">
    <property type="entry name" value="DEAD/H BOX POLYPEPTIDE 26/DICE1-RELATED"/>
    <property type="match status" value="1"/>
</dbReference>
<evidence type="ECO:0000313" key="4">
    <source>
        <dbReference type="Proteomes" id="UP000002494"/>
    </source>
</evidence>
<reference evidence="4" key="3">
    <citation type="submission" date="2023-12" db="EMBL/GenBank/DDBJ databases">
        <authorList>
            <consortium name="Genome Reference Consortium"/>
            <person name="Doris P.A."/>
            <person name="Kalbfleisch T."/>
            <person name="Li K."/>
            <person name="Howe K."/>
            <person name="Wood J."/>
        </authorList>
    </citation>
    <scope>NUCLEOTIDE SEQUENCE [LARGE SCALE GENOMIC DNA]</scope>
    <source>
        <strain evidence="4">Brown Norway</strain>
    </source>
</reference>
<dbReference type="FunFam" id="3.40.50.410:FF:000142">
    <property type="entry name" value="Integrator complex subunit 6"/>
    <property type="match status" value="1"/>
</dbReference>
<dbReference type="Ensembl" id="ENSRNOT00000124714.1">
    <property type="protein sequence ID" value="ENSRNOP00000100107.1"/>
    <property type="gene ID" value="ENSRNOG00000009873.9"/>
</dbReference>
<dbReference type="HOGENOM" id="CLU_806462_0_0_1"/>
<evidence type="ECO:0000313" key="2">
    <source>
        <dbReference type="EMBL" id="AAQ96237.1"/>
    </source>
</evidence>
<dbReference type="SUPFAM" id="SSF53300">
    <property type="entry name" value="vWA-like"/>
    <property type="match status" value="1"/>
</dbReference>
<reference evidence="3" key="2">
    <citation type="journal article" date="2004" name="Nature">
        <title>Genome sequence of the Brown Norway rat yields insights into mammalian evolution.</title>
        <authorList>
            <consortium name="Rat Genome Sequencing Project Consortium"/>
            <person name="Gibbs R.A."/>
            <person name="Weinstock G.M."/>
            <person name="Metzker M.L."/>
            <person name="Muzny D.M."/>
            <person name="Sodergren E.J."/>
            <person name="Scherer S."/>
            <person name="Scott G."/>
            <person name="Steffen D."/>
            <person name="Worley K.C."/>
            <person name="Burch P.E."/>
            <person name="Okwuonu G."/>
            <person name="Hines S."/>
            <person name="Lewis L."/>
            <person name="Deramo C."/>
            <person name="Delgado O."/>
            <person name="Dugan-Rocha S."/>
            <person name="Miner G."/>
            <person name="Morgan M."/>
            <person name="Hawes A."/>
            <person name="Gill R."/>
            <person name="Holt R.A."/>
            <person name="Adams M.D."/>
            <person name="Amanatides P.G."/>
            <person name="Baden-Tillson H."/>
            <person name="Barnstead M."/>
            <person name="Chin S."/>
            <person name="Evans C.A."/>
            <person name="Ferriera S."/>
            <person name="Fosler C."/>
            <person name="Glodek A."/>
            <person name="Gu Z."/>
            <person name="Jennings D."/>
            <person name="Kraft C.L."/>
            <person name="Nguyen T."/>
            <person name="Pfannkoch C.M."/>
            <person name="Sitter C."/>
            <person name="Sutton G.G."/>
            <person name="Venter J.C."/>
            <person name="Woodage T."/>
            <person name="Smith D."/>
            <person name="Lee H.-M."/>
            <person name="Gustafson E."/>
            <person name="Cahill P."/>
            <person name="Kana A."/>
            <person name="Doucette-Stamm L."/>
            <person name="Weinstock K."/>
            <person name="Fechtel K."/>
            <person name="Weiss R.B."/>
            <person name="Dunn D.M."/>
            <person name="Green E.D."/>
            <person name="Blakesley R.W."/>
            <person name="Bouffard G.G."/>
            <person name="De Jong P.J."/>
            <person name="Osoegawa K."/>
            <person name="Zhu B."/>
            <person name="Marra M."/>
            <person name="Schein J."/>
            <person name="Bosdet I."/>
            <person name="Fjell C."/>
            <person name="Jones S."/>
            <person name="Krzywinski M."/>
            <person name="Mathewson C."/>
            <person name="Siddiqui A."/>
            <person name="Wye N."/>
            <person name="McPherson J."/>
            <person name="Zhao S."/>
            <person name="Fraser C.M."/>
            <person name="Shetty J."/>
            <person name="Shatsman S."/>
            <person name="Geer K."/>
            <person name="Chen Y."/>
            <person name="Abramzon S."/>
            <person name="Nierman W.C."/>
            <person name="Havlak P.H."/>
            <person name="Chen R."/>
            <person name="Durbin K.J."/>
            <person name="Egan A."/>
            <person name="Ren Y."/>
            <person name="Song X.-Z."/>
            <person name="Li B."/>
            <person name="Liu Y."/>
            <person name="Qin X."/>
            <person name="Cawley S."/>
            <person name="Cooney A.J."/>
            <person name="D'Souza L.M."/>
            <person name="Martin K."/>
            <person name="Wu J.Q."/>
            <person name="Gonzalez-Garay M.L."/>
            <person name="Jackson A.R."/>
            <person name="Kalafus K.J."/>
            <person name="McLeod M.P."/>
            <person name="Milosavljevic A."/>
            <person name="Virk D."/>
            <person name="Volkov A."/>
            <person name="Wheeler D.A."/>
            <person name="Zhang Z."/>
            <person name="Bailey J.A."/>
            <person name="Eichler E.E."/>
            <person name="Tuzun E."/>
            <person name="Birney E."/>
            <person name="Mongin E."/>
            <person name="Ureta-Vidal A."/>
            <person name="Woodwark C."/>
            <person name="Zdobnov E."/>
            <person name="Bork P."/>
            <person name="Suyama M."/>
            <person name="Torrents D."/>
            <person name="Alexandersson M."/>
            <person name="Trask B.J."/>
            <person name="Young J.M."/>
            <person name="Huang H."/>
            <person name="Wang H."/>
            <person name="Xing H."/>
            <person name="Daniels S."/>
            <person name="Gietzen D."/>
            <person name="Schmidt J."/>
            <person name="Stevens K."/>
            <person name="Vitt U."/>
            <person name="Wingrove J."/>
            <person name="Camara F."/>
            <person name="Mar Alba M."/>
            <person name="Abril J.F."/>
            <person name="Guigo R."/>
            <person name="Smit A."/>
            <person name="Dubchak I."/>
            <person name="Rubin E.M."/>
            <person name="Couronne O."/>
            <person name="Poliakov A."/>
            <person name="Huebner N."/>
            <person name="Ganten D."/>
            <person name="Goesele C."/>
            <person name="Hummel O."/>
            <person name="Kreitler T."/>
            <person name="Lee Y.-A."/>
            <person name="Monti J."/>
            <person name="Schulz H."/>
            <person name="Zimdahl H."/>
            <person name="Himmelbauer H."/>
            <person name="Lehrach H."/>
            <person name="Jacob H.J."/>
            <person name="Bromberg S."/>
            <person name="Gullings-Handley J."/>
            <person name="Jensen-Seaman M.I."/>
            <person name="Kwitek A.E."/>
            <person name="Lazar J."/>
            <person name="Pasko D."/>
            <person name="Tonellato P.J."/>
            <person name="Twigger S."/>
            <person name="Ponting C.P."/>
            <person name="Duarte J.M."/>
            <person name="Rice S."/>
            <person name="Goodstadt L."/>
            <person name="Beatson S.A."/>
            <person name="Emes R.D."/>
            <person name="Winter E.E."/>
            <person name="Webber C."/>
            <person name="Brandt P."/>
            <person name="Nyakatura G."/>
            <person name="Adetobi M."/>
            <person name="Chiaromonte F."/>
            <person name="Elnitski L."/>
            <person name="Eswara P."/>
            <person name="Hardison R.C."/>
            <person name="Hou M."/>
            <person name="Kolbe D."/>
            <person name="Makova K."/>
            <person name="Miller W."/>
            <person name="Nekrutenko A."/>
            <person name="Riemer C."/>
            <person name="Schwartz S."/>
            <person name="Taylor J."/>
            <person name="Yang S."/>
            <person name="Zhang Y."/>
            <person name="Lindpaintner K."/>
            <person name="Andrews T.D."/>
            <person name="Caccamo M."/>
            <person name="Clamp M."/>
            <person name="Clarke L."/>
            <person name="Curwen V."/>
            <person name="Durbin R.M."/>
            <person name="Eyras E."/>
            <person name="Searle S.M."/>
            <person name="Cooper G.M."/>
            <person name="Batzoglou S."/>
            <person name="Brudno M."/>
            <person name="Sidow A."/>
            <person name="Stone E.A."/>
            <person name="Payseur B.A."/>
            <person name="Bourque G."/>
            <person name="Lopez-Otin C."/>
            <person name="Puente X.S."/>
            <person name="Chakrabarti K."/>
            <person name="Chatterji S."/>
            <person name="Dewey C."/>
            <person name="Pachter L."/>
            <person name="Bray N."/>
            <person name="Yap V.B."/>
            <person name="Caspi A."/>
            <person name="Tesler G."/>
            <person name="Pevzner P.A."/>
            <person name="Haussler D."/>
            <person name="Roskin K.M."/>
            <person name="Baertsch R."/>
            <person name="Clawson H."/>
            <person name="Furey T.S."/>
            <person name="Hinrichs A.S."/>
            <person name="Karolchik D."/>
            <person name="Kent W.J."/>
            <person name="Rosenbloom K.R."/>
            <person name="Trumbower H."/>
            <person name="Weirauch M."/>
            <person name="Cooper D.N."/>
            <person name="Stenson P.D."/>
            <person name="Ma B."/>
            <person name="Brent M."/>
            <person name="Arumugam M."/>
            <person name="Shteynberg D."/>
            <person name="Copley R.R."/>
            <person name="Taylor M.S."/>
            <person name="Riethman H."/>
            <person name="Mudunuri U."/>
            <person name="Peterson J."/>
            <person name="Guyer M."/>
            <person name="Felsenfeld A."/>
            <person name="Old S."/>
            <person name="Mockrin S."/>
            <person name="Collins F.S."/>
        </authorList>
    </citation>
    <scope>NUCLEOTIDE SEQUENCE [LARGE SCALE GENOMIC DNA]</scope>
    <source>
        <strain evidence="3">Brown Norway</strain>
    </source>
</reference>
<evidence type="ECO:0000313" key="3">
    <source>
        <dbReference type="Ensembl" id="ENSRNOP00000100107.1"/>
    </source>
</evidence>
<sequence>MYLLAAPKAQTAEGDAKRPCVIKAELGTTAGITGGGEQLDSQDSILLKTPAKTSFSPILDGYPSEKAFTVWQHSSGTRHSQALYSIRVISSVEALEILGLNLGPLFKKPVFSSRGPRSPPRISAVAAAAGASTSAISSPPRAPVSPASTMPILLFLIDTSASMNQRSHLGTTYLDTAKGAVETFMKLRARDPASRGDRYMLVTFEEPPYAIKAGWKENHATFMNELKNLQAEGLTTLGQSLRTAFDLLNLNRLVTGIDNYGQGRNPFFLEPAIIITITDGSKLTTTSGVQDELKEQPSGFQEVPKCTDCLMMTGASGRVMIPGYRIDLILDVTSSSHFVGKSLV</sequence>
<gene>
    <name evidence="3 5" type="primary">Ints6</name>
</gene>
<name>Q6TXH5_RAT</name>
<dbReference type="PROSITE" id="PS50234">
    <property type="entry name" value="VWFA"/>
    <property type="match status" value="1"/>
</dbReference>
<reference evidence="3" key="5">
    <citation type="submission" date="2025-05" db="UniProtKB">
        <authorList>
            <consortium name="Ensembl"/>
        </authorList>
    </citation>
    <scope>IDENTIFICATION</scope>
    <source>
        <strain evidence="3">Brown Norway</strain>
    </source>
</reference>
<accession>A0A0G2K7S2</accession>
<dbReference type="ExpressionAtlas" id="Q6TXH5">
    <property type="expression patterns" value="baseline and differential"/>
</dbReference>
<evidence type="ECO:0000313" key="5">
    <source>
        <dbReference type="RGD" id="1309480"/>
    </source>
</evidence>